<gene>
    <name evidence="3" type="ORF">SAMN04488002_3724</name>
</gene>
<evidence type="ECO:0000256" key="2">
    <source>
        <dbReference type="SAM" id="Phobius"/>
    </source>
</evidence>
<evidence type="ECO:0000256" key="1">
    <source>
        <dbReference type="SAM" id="MobiDB-lite"/>
    </source>
</evidence>
<dbReference type="Proteomes" id="UP000199658">
    <property type="component" value="Unassembled WGS sequence"/>
</dbReference>
<dbReference type="OrthoDB" id="7864706at2"/>
<sequence length="467" mass="48356">MSISGVEIWERQDGNPLLWLAMAGVALAAHLGLLHLGLAAYQAQIAIPDDVRPETKIIATALQVAGTESPPPPLLEATPVAPAAPEQLTVESLQPSPAVSQTLSAAVATTSAVETVETLAAPTTAPPSAEITATSQAPATSSPVATAAPVAPVAATQAPVLSQPGVAPAPAAPQQAIQSVQVDVVQNDEAVEVATLDAPTITGVEEASPTAEPAPPPAIPQPPAPLPELATSLPPPPSDLEEDQAGVASANAPEQTTEEAKETYDTVLDFLRSFDGGPCFAALPVLAEDGAFRFETFANSRADLGRFRQALEVETGTLPGTVMKPVSDAQCQALPFVTKAARYPEFQLYFDIATRDIPSGETLSGKLGNTSGGFVSLLLIDDEGVVQDLGSFLKFRPGYAGFDIPMTLKGSPVETQQLLMALSTRSRLKTLQTISGQPAADFFQRLAVEILLQGGGEDVALVAFSVR</sequence>
<feature type="region of interest" description="Disordered" evidence="1">
    <location>
        <begin position="120"/>
        <end position="140"/>
    </location>
</feature>
<organism evidence="3 4">
    <name type="scientific">Litoreibacter janthinus</name>
    <dbReference type="NCBI Taxonomy" id="670154"/>
    <lineage>
        <taxon>Bacteria</taxon>
        <taxon>Pseudomonadati</taxon>
        <taxon>Pseudomonadota</taxon>
        <taxon>Alphaproteobacteria</taxon>
        <taxon>Rhodobacterales</taxon>
        <taxon>Roseobacteraceae</taxon>
        <taxon>Litoreibacter</taxon>
    </lineage>
</organism>
<name>A0A1I6IDW4_9RHOB</name>
<evidence type="ECO:0000313" key="4">
    <source>
        <dbReference type="Proteomes" id="UP000199658"/>
    </source>
</evidence>
<keyword evidence="4" id="KW-1185">Reference proteome</keyword>
<feature type="transmembrane region" description="Helical" evidence="2">
    <location>
        <begin position="17"/>
        <end position="41"/>
    </location>
</feature>
<keyword evidence="2" id="KW-0812">Transmembrane</keyword>
<reference evidence="4" key="1">
    <citation type="submission" date="2016-10" db="EMBL/GenBank/DDBJ databases">
        <authorList>
            <person name="Varghese N."/>
            <person name="Submissions S."/>
        </authorList>
    </citation>
    <scope>NUCLEOTIDE SEQUENCE [LARGE SCALE GENOMIC DNA]</scope>
    <source>
        <strain evidence="4">DSM 26921</strain>
    </source>
</reference>
<feature type="region of interest" description="Disordered" evidence="1">
    <location>
        <begin position="205"/>
        <end position="259"/>
    </location>
</feature>
<feature type="compositionally biased region" description="Pro residues" evidence="1">
    <location>
        <begin position="212"/>
        <end position="226"/>
    </location>
</feature>
<protein>
    <submittedName>
        <fullName evidence="3">Uncharacterized protein</fullName>
    </submittedName>
</protein>
<dbReference type="STRING" id="670154.SAMN04488002_3724"/>
<keyword evidence="2" id="KW-1133">Transmembrane helix</keyword>
<accession>A0A1I6IDW4</accession>
<dbReference type="EMBL" id="FOYO01000003">
    <property type="protein sequence ID" value="SFR64922.1"/>
    <property type="molecule type" value="Genomic_DNA"/>
</dbReference>
<proteinExistence type="predicted"/>
<dbReference type="RefSeq" id="WP_090220624.1">
    <property type="nucleotide sequence ID" value="NZ_FOYO01000003.1"/>
</dbReference>
<dbReference type="AlphaFoldDB" id="A0A1I6IDW4"/>
<evidence type="ECO:0000313" key="3">
    <source>
        <dbReference type="EMBL" id="SFR64922.1"/>
    </source>
</evidence>
<keyword evidence="2" id="KW-0472">Membrane</keyword>